<accession>F0YQQ4</accession>
<dbReference type="AlphaFoldDB" id="F0YQQ4"/>
<dbReference type="InParanoid" id="F0YQQ4"/>
<feature type="compositionally biased region" description="Basic residues" evidence="1">
    <location>
        <begin position="333"/>
        <end position="346"/>
    </location>
</feature>
<evidence type="ECO:0000256" key="1">
    <source>
        <dbReference type="SAM" id="MobiDB-lite"/>
    </source>
</evidence>
<dbReference type="InterPro" id="IPR016024">
    <property type="entry name" value="ARM-type_fold"/>
</dbReference>
<name>F0YQQ4_AURAN</name>
<dbReference type="SUPFAM" id="SSF48371">
    <property type="entry name" value="ARM repeat"/>
    <property type="match status" value="1"/>
</dbReference>
<feature type="region of interest" description="Disordered" evidence="1">
    <location>
        <begin position="305"/>
        <end position="346"/>
    </location>
</feature>
<reference evidence="2 3" key="1">
    <citation type="journal article" date="2011" name="Proc. Natl. Acad. Sci. U.S.A.">
        <title>Niche of harmful alga Aureococcus anophagefferens revealed through ecogenomics.</title>
        <authorList>
            <person name="Gobler C.J."/>
            <person name="Berry D.L."/>
            <person name="Dyhrman S.T."/>
            <person name="Wilhelm S.W."/>
            <person name="Salamov A."/>
            <person name="Lobanov A.V."/>
            <person name="Zhang Y."/>
            <person name="Collier J.L."/>
            <person name="Wurch L.L."/>
            <person name="Kustka A.B."/>
            <person name="Dill B.D."/>
            <person name="Shah M."/>
            <person name="VerBerkmoes N.C."/>
            <person name="Kuo A."/>
            <person name="Terry A."/>
            <person name="Pangilinan J."/>
            <person name="Lindquist E.A."/>
            <person name="Lucas S."/>
            <person name="Paulsen I.T."/>
            <person name="Hattenrath-Lehmann T.K."/>
            <person name="Talmage S.C."/>
            <person name="Walker E.A."/>
            <person name="Koch F."/>
            <person name="Burson A.M."/>
            <person name="Marcoval M.A."/>
            <person name="Tang Y.Z."/>
            <person name="Lecleir G.R."/>
            <person name="Coyne K.J."/>
            <person name="Berg G.M."/>
            <person name="Bertrand E.M."/>
            <person name="Saito M.A."/>
            <person name="Gladyshev V.N."/>
            <person name="Grigoriev I.V."/>
        </authorList>
    </citation>
    <scope>NUCLEOTIDE SEQUENCE [LARGE SCALE GENOMIC DNA]</scope>
    <source>
        <strain evidence="3">CCMP 1984</strain>
    </source>
</reference>
<proteinExistence type="predicted"/>
<evidence type="ECO:0000313" key="2">
    <source>
        <dbReference type="EMBL" id="EGB02555.1"/>
    </source>
</evidence>
<dbReference type="GeneID" id="20227013"/>
<organism evidence="3">
    <name type="scientific">Aureococcus anophagefferens</name>
    <name type="common">Harmful bloom alga</name>
    <dbReference type="NCBI Taxonomy" id="44056"/>
    <lineage>
        <taxon>Eukaryota</taxon>
        <taxon>Sar</taxon>
        <taxon>Stramenopiles</taxon>
        <taxon>Ochrophyta</taxon>
        <taxon>Pelagophyceae</taxon>
        <taxon>Pelagomonadales</taxon>
        <taxon>Pelagomonadaceae</taxon>
        <taxon>Aureococcus</taxon>
    </lineage>
</organism>
<dbReference type="InterPro" id="IPR011989">
    <property type="entry name" value="ARM-like"/>
</dbReference>
<gene>
    <name evidence="2" type="ORF">AURANDRAFT_68771</name>
</gene>
<feature type="compositionally biased region" description="Low complexity" evidence="1">
    <location>
        <begin position="308"/>
        <end position="328"/>
    </location>
</feature>
<sequence>MENNLLPLLLRLAKFMECEDTRYDSAVSLYHILGNEPSQKSICRSGAVKVLTDLAATGTRVREVCSAALHQLPNGLLQHMDGQLLSVLMSLLQIHNADFTDPESFVPDRSFQSDHAWDVAGADYDPPRRKMQAQWPTSVIEKSVTAFVPARHAIDSYPGEQVNPSRARGTTDFIGSYSKMRAPCAQQTAANLQLSLLGAPHEEQVVREKEPEQAPLSSFLELAPPPVPAVAARPPPPKRADEAALAAPGDDAAAVASSEKHARVALPNIHAKGAHKFMTAAAVDASDALQMSTIRAAFRRDLDDDPAARGASAADAGPGSPAKGKAAPEPVKRKQNPRKYLVAKKMKQKDRISDDYYELLRHVA</sequence>
<dbReference type="KEGG" id="aaf:AURANDRAFT_68771"/>
<dbReference type="OrthoDB" id="7537227at2759"/>
<evidence type="ECO:0000313" key="3">
    <source>
        <dbReference type="Proteomes" id="UP000002729"/>
    </source>
</evidence>
<dbReference type="Proteomes" id="UP000002729">
    <property type="component" value="Unassembled WGS sequence"/>
</dbReference>
<dbReference type="EMBL" id="GL833439">
    <property type="protein sequence ID" value="EGB02555.1"/>
    <property type="molecule type" value="Genomic_DNA"/>
</dbReference>
<dbReference type="Gene3D" id="1.25.10.10">
    <property type="entry name" value="Leucine-rich Repeat Variant"/>
    <property type="match status" value="1"/>
</dbReference>
<protein>
    <submittedName>
        <fullName evidence="2">Uncharacterized protein</fullName>
    </submittedName>
</protein>
<keyword evidence="3" id="KW-1185">Reference proteome</keyword>
<dbReference type="RefSeq" id="XP_009042744.1">
    <property type="nucleotide sequence ID" value="XM_009044496.1"/>
</dbReference>